<organism evidence="1 2">
    <name type="scientific">Bradyrhizobium diversitatis</name>
    <dbReference type="NCBI Taxonomy" id="2755406"/>
    <lineage>
        <taxon>Bacteria</taxon>
        <taxon>Pseudomonadati</taxon>
        <taxon>Pseudomonadota</taxon>
        <taxon>Alphaproteobacteria</taxon>
        <taxon>Hyphomicrobiales</taxon>
        <taxon>Nitrobacteraceae</taxon>
        <taxon>Bradyrhizobium</taxon>
    </lineage>
</organism>
<accession>A0ABS0P1P4</accession>
<proteinExistence type="predicted"/>
<comment type="caution">
    <text evidence="1">The sequence shown here is derived from an EMBL/GenBank/DDBJ whole genome shotgun (WGS) entry which is preliminary data.</text>
</comment>
<evidence type="ECO:0000313" key="1">
    <source>
        <dbReference type="EMBL" id="MBH5387190.1"/>
    </source>
</evidence>
<protein>
    <submittedName>
        <fullName evidence="1">Uncharacterized protein</fullName>
    </submittedName>
</protein>
<evidence type="ECO:0000313" key="2">
    <source>
        <dbReference type="Proteomes" id="UP001194539"/>
    </source>
</evidence>
<keyword evidence="2" id="KW-1185">Reference proteome</keyword>
<sequence length="80" mass="9079">MRKFPDPTEQELSEGPQAVAFQIANGNRRQNCILQTNLPTKMQAQRYLLANWPIVEKMARDALALGKVENGEIRLVMPPM</sequence>
<dbReference type="Proteomes" id="UP001194539">
    <property type="component" value="Unassembled WGS sequence"/>
</dbReference>
<reference evidence="1 2" key="1">
    <citation type="submission" date="2020-07" db="EMBL/GenBank/DDBJ databases">
        <title>Bradyrhizobium diversity isolated from nodules of indigenous legumes of Western Australia.</title>
        <authorList>
            <person name="Klepa M.S."/>
        </authorList>
    </citation>
    <scope>NUCLEOTIDE SEQUENCE [LARGE SCALE GENOMIC DNA]</scope>
    <source>
        <strain evidence="1 2">CNPSo 4019</strain>
    </source>
</reference>
<name>A0ABS0P1P4_9BRAD</name>
<dbReference type="EMBL" id="JACEGD010000011">
    <property type="protein sequence ID" value="MBH5387190.1"/>
    <property type="molecule type" value="Genomic_DNA"/>
</dbReference>
<gene>
    <name evidence="1" type="ORF">H1B27_13030</name>
</gene>
<dbReference type="RefSeq" id="WP_197966322.1">
    <property type="nucleotide sequence ID" value="NZ_JACEGD010000011.1"/>
</dbReference>